<dbReference type="Pfam" id="PF13462">
    <property type="entry name" value="Thioredoxin_4"/>
    <property type="match status" value="1"/>
</dbReference>
<dbReference type="InterPro" id="IPR012336">
    <property type="entry name" value="Thioredoxin-like_fold"/>
</dbReference>
<evidence type="ECO:0000256" key="2">
    <source>
        <dbReference type="ARBA" id="ARBA00022729"/>
    </source>
</evidence>
<dbReference type="InterPro" id="IPR036249">
    <property type="entry name" value="Thioredoxin-like_sf"/>
</dbReference>
<dbReference type="AlphaFoldDB" id="A0A7R7DSK4"/>
<evidence type="ECO:0000259" key="7">
    <source>
        <dbReference type="Pfam" id="PF13462"/>
    </source>
</evidence>
<dbReference type="GO" id="GO:0016491">
    <property type="term" value="F:oxidoreductase activity"/>
    <property type="evidence" value="ECO:0007669"/>
    <property type="project" value="UniProtKB-KW"/>
</dbReference>
<dbReference type="EMBL" id="AP023355">
    <property type="protein sequence ID" value="BCJ36956.1"/>
    <property type="molecule type" value="Genomic_DNA"/>
</dbReference>
<evidence type="ECO:0000256" key="5">
    <source>
        <dbReference type="ARBA" id="ARBA00023284"/>
    </source>
</evidence>
<keyword evidence="5" id="KW-0676">Redox-active center</keyword>
<evidence type="ECO:0000256" key="4">
    <source>
        <dbReference type="ARBA" id="ARBA00023157"/>
    </source>
</evidence>
<dbReference type="PANTHER" id="PTHR13887">
    <property type="entry name" value="GLUTATHIONE S-TRANSFERASE KAPPA"/>
    <property type="match status" value="1"/>
</dbReference>
<gene>
    <name evidence="8" type="ORF">Athai_44590</name>
</gene>
<proteinExistence type="inferred from homology"/>
<keyword evidence="2" id="KW-0732">Signal</keyword>
<dbReference type="PANTHER" id="PTHR13887:SF14">
    <property type="entry name" value="DISULFIDE BOND FORMATION PROTEIN D"/>
    <property type="match status" value="1"/>
</dbReference>
<name>A0A7R7DSK4_9ACTN</name>
<dbReference type="SUPFAM" id="SSF52833">
    <property type="entry name" value="Thioredoxin-like"/>
    <property type="match status" value="1"/>
</dbReference>
<dbReference type="KEGG" id="atl:Athai_44590"/>
<dbReference type="Gene3D" id="3.40.30.10">
    <property type="entry name" value="Glutaredoxin"/>
    <property type="match status" value="1"/>
</dbReference>
<keyword evidence="6" id="KW-1133">Transmembrane helix</keyword>
<keyword evidence="9" id="KW-1185">Reference proteome</keyword>
<accession>A0A7R7DSK4</accession>
<reference evidence="8 9" key="1">
    <citation type="submission" date="2020-08" db="EMBL/GenBank/DDBJ databases">
        <title>Whole genome shotgun sequence of Actinocatenispora thailandica NBRC 105041.</title>
        <authorList>
            <person name="Komaki H."/>
            <person name="Tamura T."/>
        </authorList>
    </citation>
    <scope>NUCLEOTIDE SEQUENCE [LARGE SCALE GENOMIC DNA]</scope>
    <source>
        <strain evidence="8 9">NBRC 105041</strain>
    </source>
</reference>
<evidence type="ECO:0000256" key="1">
    <source>
        <dbReference type="ARBA" id="ARBA00005791"/>
    </source>
</evidence>
<organism evidence="8 9">
    <name type="scientific">Actinocatenispora thailandica</name>
    <dbReference type="NCBI Taxonomy" id="227318"/>
    <lineage>
        <taxon>Bacteria</taxon>
        <taxon>Bacillati</taxon>
        <taxon>Actinomycetota</taxon>
        <taxon>Actinomycetes</taxon>
        <taxon>Micromonosporales</taxon>
        <taxon>Micromonosporaceae</taxon>
        <taxon>Actinocatenispora</taxon>
    </lineage>
</organism>
<protein>
    <recommendedName>
        <fullName evidence="7">Thioredoxin-like fold domain-containing protein</fullName>
    </recommendedName>
</protein>
<sequence length="241" mass="25458">MSSRKNQKRANQLIRAQQAAERRRRRTIWISAVAVLVVLLAGGVTGAIYLTHRNAQAAQSYALPAGATRADPGVPVSHGGVAVDIYLDYMCPHCKEFETLAAGPLNDFTGNNTITLTYHPLDYLNRYSSGTDYSTRSAAAAGCAADAKKLPDFTSAIFGKQPAENSKGLTNQQILSVAHGAGITGAAFDKCVTSQKYAKWVAHVSNAAQAKGVQQTPTVFVDGKQVDASVSAMTNAINSAA</sequence>
<feature type="transmembrane region" description="Helical" evidence="6">
    <location>
        <begin position="28"/>
        <end position="50"/>
    </location>
</feature>
<evidence type="ECO:0000256" key="6">
    <source>
        <dbReference type="SAM" id="Phobius"/>
    </source>
</evidence>
<evidence type="ECO:0000313" key="8">
    <source>
        <dbReference type="EMBL" id="BCJ36956.1"/>
    </source>
</evidence>
<keyword evidence="3" id="KW-0560">Oxidoreductase</keyword>
<comment type="similarity">
    <text evidence="1">Belongs to the thioredoxin family. DsbA subfamily.</text>
</comment>
<evidence type="ECO:0000313" key="9">
    <source>
        <dbReference type="Proteomes" id="UP000611640"/>
    </source>
</evidence>
<dbReference type="RefSeq" id="WP_203963237.1">
    <property type="nucleotide sequence ID" value="NZ_AP023355.1"/>
</dbReference>
<dbReference type="CDD" id="cd02972">
    <property type="entry name" value="DsbA_family"/>
    <property type="match status" value="1"/>
</dbReference>
<keyword evidence="6" id="KW-0472">Membrane</keyword>
<dbReference type="Proteomes" id="UP000611640">
    <property type="component" value="Chromosome"/>
</dbReference>
<keyword evidence="6" id="KW-0812">Transmembrane</keyword>
<feature type="domain" description="Thioredoxin-like fold" evidence="7">
    <location>
        <begin position="81"/>
        <end position="236"/>
    </location>
</feature>
<keyword evidence="4" id="KW-1015">Disulfide bond</keyword>
<evidence type="ECO:0000256" key="3">
    <source>
        <dbReference type="ARBA" id="ARBA00023002"/>
    </source>
</evidence>